<comment type="caution">
    <text evidence="7">The sequence shown here is derived from an EMBL/GenBank/DDBJ whole genome shotgun (WGS) entry which is preliminary data.</text>
</comment>
<dbReference type="AlphaFoldDB" id="A0A838YG96"/>
<evidence type="ECO:0000256" key="2">
    <source>
        <dbReference type="ARBA" id="ARBA00022618"/>
    </source>
</evidence>
<sequence>MSRFLNLSIALLSILLLILLYSVLFGVNSYQEKTLLIEQNNAQNIKNDQLKKENDILAFEIQNAQNSDEHIENLAREKLGLSYPDEEFITIKDLENIKDD</sequence>
<evidence type="ECO:0000256" key="5">
    <source>
        <dbReference type="ARBA" id="ARBA00023136"/>
    </source>
</evidence>
<reference evidence="7 8" key="1">
    <citation type="submission" date="2020-06" db="EMBL/GenBank/DDBJ databases">
        <title>Dysbiosis in marine aquaculture revealed through microbiome analysis: reverse ecology for environmental sustainability.</title>
        <authorList>
            <person name="Haro-Moreno J.M."/>
            <person name="Coutinho F.H."/>
            <person name="Zaragoza-Solas A."/>
            <person name="Picazo A."/>
            <person name="Almagro-Moreno S."/>
            <person name="Lopez-Perez M."/>
        </authorList>
    </citation>
    <scope>NUCLEOTIDE SEQUENCE [LARGE SCALE GENOMIC DNA]</scope>
    <source>
        <strain evidence="7">MCMED-G42</strain>
    </source>
</reference>
<dbReference type="InterPro" id="IPR023081">
    <property type="entry name" value="Cell_div_FtsB"/>
</dbReference>
<evidence type="ECO:0000256" key="3">
    <source>
        <dbReference type="ARBA" id="ARBA00022692"/>
    </source>
</evidence>
<dbReference type="PANTHER" id="PTHR37485">
    <property type="entry name" value="CELL DIVISION PROTEIN FTSB"/>
    <property type="match status" value="1"/>
</dbReference>
<dbReference type="GO" id="GO:0043093">
    <property type="term" value="P:FtsZ-dependent cytokinesis"/>
    <property type="evidence" value="ECO:0007669"/>
    <property type="project" value="TreeGrafter"/>
</dbReference>
<dbReference type="Pfam" id="PF04977">
    <property type="entry name" value="DivIC"/>
    <property type="match status" value="1"/>
</dbReference>
<name>A0A838YG96_9GAMM</name>
<keyword evidence="1" id="KW-1003">Cell membrane</keyword>
<evidence type="ECO:0000256" key="4">
    <source>
        <dbReference type="ARBA" id="ARBA00022989"/>
    </source>
</evidence>
<protein>
    <submittedName>
        <fullName evidence="7">Cell division protein FtsL</fullName>
    </submittedName>
</protein>
<gene>
    <name evidence="7" type="ORF">H2021_01700</name>
</gene>
<dbReference type="InterPro" id="IPR007060">
    <property type="entry name" value="FtsL/DivIC"/>
</dbReference>
<dbReference type="EMBL" id="JACETM010000010">
    <property type="protein sequence ID" value="MBA4723907.1"/>
    <property type="molecule type" value="Genomic_DNA"/>
</dbReference>
<evidence type="ECO:0000313" key="7">
    <source>
        <dbReference type="EMBL" id="MBA4723907.1"/>
    </source>
</evidence>
<keyword evidence="3" id="KW-0812">Transmembrane</keyword>
<dbReference type="Proteomes" id="UP000585327">
    <property type="component" value="Unassembled WGS sequence"/>
</dbReference>
<evidence type="ECO:0000313" key="8">
    <source>
        <dbReference type="Proteomes" id="UP000585327"/>
    </source>
</evidence>
<proteinExistence type="predicted"/>
<keyword evidence="5" id="KW-0472">Membrane</keyword>
<evidence type="ECO:0000256" key="1">
    <source>
        <dbReference type="ARBA" id="ARBA00022475"/>
    </source>
</evidence>
<keyword evidence="4" id="KW-1133">Transmembrane helix</keyword>
<dbReference type="PANTHER" id="PTHR37485:SF1">
    <property type="entry name" value="CELL DIVISION PROTEIN FTSB"/>
    <property type="match status" value="1"/>
</dbReference>
<evidence type="ECO:0000256" key="6">
    <source>
        <dbReference type="ARBA" id="ARBA00023306"/>
    </source>
</evidence>
<accession>A0A838YG96</accession>
<keyword evidence="6" id="KW-0131">Cell cycle</keyword>
<organism evidence="7 8">
    <name type="scientific">SAR86 cluster bacterium</name>
    <dbReference type="NCBI Taxonomy" id="2030880"/>
    <lineage>
        <taxon>Bacteria</taxon>
        <taxon>Pseudomonadati</taxon>
        <taxon>Pseudomonadota</taxon>
        <taxon>Gammaproteobacteria</taxon>
        <taxon>SAR86 cluster</taxon>
    </lineage>
</organism>
<dbReference type="GO" id="GO:0030428">
    <property type="term" value="C:cell septum"/>
    <property type="evidence" value="ECO:0007669"/>
    <property type="project" value="TreeGrafter"/>
</dbReference>
<keyword evidence="2 7" id="KW-0132">Cell division</keyword>